<proteinExistence type="predicted"/>
<gene>
    <name evidence="1" type="ORF">SCABRO_00160</name>
</gene>
<reference evidence="1 2" key="1">
    <citation type="submission" date="2014-10" db="EMBL/GenBank/DDBJ databases">
        <title>Draft genome of anammox bacterium scalindua brodae, obtained using differential coverage binning of sequence data from two enrichment reactors.</title>
        <authorList>
            <person name="Speth D.R."/>
            <person name="Russ L."/>
            <person name="Kartal B."/>
            <person name="Op den Camp H.J."/>
            <person name="Dutilh B.E."/>
            <person name="Jetten M.S."/>
        </authorList>
    </citation>
    <scope>NUCLEOTIDE SEQUENCE [LARGE SCALE GENOMIC DNA]</scope>
    <source>
        <strain evidence="1">RU1</strain>
    </source>
</reference>
<accession>A0A0B0EM04</accession>
<dbReference type="Proteomes" id="UP000030652">
    <property type="component" value="Unassembled WGS sequence"/>
</dbReference>
<evidence type="ECO:0000313" key="2">
    <source>
        <dbReference type="Proteomes" id="UP000030652"/>
    </source>
</evidence>
<sequence>MSYQNAKEILNDSFQYIKASEDPVSHNLAAGLYQLSEALEAI</sequence>
<name>A0A0B0EM04_9BACT</name>
<protein>
    <submittedName>
        <fullName evidence="1">Uncharacterized protein</fullName>
    </submittedName>
</protein>
<evidence type="ECO:0000313" key="1">
    <source>
        <dbReference type="EMBL" id="KHE94082.1"/>
    </source>
</evidence>
<dbReference type="EMBL" id="JRYO01000017">
    <property type="protein sequence ID" value="KHE94082.1"/>
    <property type="molecule type" value="Genomic_DNA"/>
</dbReference>
<dbReference type="AlphaFoldDB" id="A0A0B0EM04"/>
<organism evidence="1 2">
    <name type="scientific">Candidatus Scalindua brodae</name>
    <dbReference type="NCBI Taxonomy" id="237368"/>
    <lineage>
        <taxon>Bacteria</taxon>
        <taxon>Pseudomonadati</taxon>
        <taxon>Planctomycetota</taxon>
        <taxon>Candidatus Brocadiia</taxon>
        <taxon>Candidatus Brocadiales</taxon>
        <taxon>Candidatus Scalinduaceae</taxon>
        <taxon>Candidatus Scalindua</taxon>
    </lineage>
</organism>
<comment type="caution">
    <text evidence="1">The sequence shown here is derived from an EMBL/GenBank/DDBJ whole genome shotgun (WGS) entry which is preliminary data.</text>
</comment>